<dbReference type="InterPro" id="IPR000600">
    <property type="entry name" value="ROK"/>
</dbReference>
<dbReference type="OrthoDB" id="5174513at2"/>
<evidence type="ECO:0000313" key="4">
    <source>
        <dbReference type="Proteomes" id="UP000321386"/>
    </source>
</evidence>
<dbReference type="Gene3D" id="3.30.420.40">
    <property type="match status" value="2"/>
</dbReference>
<dbReference type="RefSeq" id="WP_146806749.1">
    <property type="nucleotide sequence ID" value="NZ_BJUA01000010.1"/>
</dbReference>
<accession>A0A510V0A0</accession>
<dbReference type="InterPro" id="IPR043129">
    <property type="entry name" value="ATPase_NBD"/>
</dbReference>
<dbReference type="SUPFAM" id="SSF53067">
    <property type="entry name" value="Actin-like ATPase domain"/>
    <property type="match status" value="1"/>
</dbReference>
<gene>
    <name evidence="3" type="ORF">CPE01_22380</name>
</gene>
<dbReference type="Pfam" id="PF00480">
    <property type="entry name" value="ROK"/>
    <property type="match status" value="1"/>
</dbReference>
<reference evidence="3 4" key="1">
    <citation type="submission" date="2019-07" db="EMBL/GenBank/DDBJ databases">
        <title>Whole genome shotgun sequence of Cellulomonas persica NBRC 101101.</title>
        <authorList>
            <person name="Hosoyama A."/>
            <person name="Uohara A."/>
            <person name="Ohji S."/>
            <person name="Ichikawa N."/>
        </authorList>
    </citation>
    <scope>NUCLEOTIDE SEQUENCE [LARGE SCALE GENOMIC DNA]</scope>
    <source>
        <strain evidence="3 4">NBRC 101101</strain>
    </source>
</reference>
<dbReference type="Gene3D" id="1.10.10.10">
    <property type="entry name" value="Winged helix-like DNA-binding domain superfamily/Winged helix DNA-binding domain"/>
    <property type="match status" value="1"/>
</dbReference>
<evidence type="ECO:0000256" key="1">
    <source>
        <dbReference type="ARBA" id="ARBA00006479"/>
    </source>
</evidence>
<evidence type="ECO:0000259" key="2">
    <source>
        <dbReference type="Pfam" id="PF09339"/>
    </source>
</evidence>
<dbReference type="Pfam" id="PF09339">
    <property type="entry name" value="HTH_IclR"/>
    <property type="match status" value="1"/>
</dbReference>
<sequence length="412" mass="41843">MRPTAARQASLREHNLGLVLRTVLEVRAAHQPPRSRADVAAATGLAKATVSALVDQLVAGGLLAELAPATPQRAGRPAVPLTAPTGTLAAIGAEVNVDYLGVRVLDLAGTVLDERLAHRDLRGSAPDEVLPLLGELVEQAVAALGGGPRLVGTALALPGLVDRSTGILRYAPNLGWRDVDVAGMLADASPTLAAYPPLLANEADLAARAEADAREVPGTGRPSFVYVSGEIGVGAALVLDGELFGGRHGWAGEVGHIVVGEGRTLEQVAGQDAMLRAAGLSADDGLDSLVAAAERGDAVATRALATAGGALGLALANVVNVVDVPDVVLGGTYARLAPWLRDPVLAALRRHVLAAPWAQPRVDVALAAPLPAMTGAALAQLGRVLAHPVDWLVDPADQPDAPTPTPATAPSA</sequence>
<comment type="caution">
    <text evidence="3">The sequence shown here is derived from an EMBL/GenBank/DDBJ whole genome shotgun (WGS) entry which is preliminary data.</text>
</comment>
<feature type="domain" description="HTH iclR-type" evidence="2">
    <location>
        <begin position="28"/>
        <end position="64"/>
    </location>
</feature>
<dbReference type="PANTHER" id="PTHR18964:SF149">
    <property type="entry name" value="BIFUNCTIONAL UDP-N-ACETYLGLUCOSAMINE 2-EPIMERASE_N-ACETYLMANNOSAMINE KINASE"/>
    <property type="match status" value="1"/>
</dbReference>
<comment type="similarity">
    <text evidence="1">Belongs to the ROK (NagC/XylR) family.</text>
</comment>
<proteinExistence type="inferred from homology"/>
<dbReference type="SUPFAM" id="SSF46785">
    <property type="entry name" value="Winged helix' DNA-binding domain"/>
    <property type="match status" value="1"/>
</dbReference>
<dbReference type="InterPro" id="IPR005471">
    <property type="entry name" value="Tscrpt_reg_IclR_N"/>
</dbReference>
<dbReference type="PANTHER" id="PTHR18964">
    <property type="entry name" value="ROK (REPRESSOR, ORF, KINASE) FAMILY"/>
    <property type="match status" value="1"/>
</dbReference>
<protein>
    <submittedName>
        <fullName evidence="3">Transcriptional regulator</fullName>
    </submittedName>
</protein>
<organism evidence="3 4">
    <name type="scientific">Cellulomonas persica</name>
    <dbReference type="NCBI Taxonomy" id="76861"/>
    <lineage>
        <taxon>Bacteria</taxon>
        <taxon>Bacillati</taxon>
        <taxon>Actinomycetota</taxon>
        <taxon>Actinomycetes</taxon>
        <taxon>Micrococcales</taxon>
        <taxon>Cellulomonadaceae</taxon>
        <taxon>Cellulomonas</taxon>
    </lineage>
</organism>
<dbReference type="Proteomes" id="UP000321386">
    <property type="component" value="Unassembled WGS sequence"/>
</dbReference>
<dbReference type="EMBL" id="BJUA01000010">
    <property type="protein sequence ID" value="GEK18505.1"/>
    <property type="molecule type" value="Genomic_DNA"/>
</dbReference>
<dbReference type="InterPro" id="IPR036388">
    <property type="entry name" value="WH-like_DNA-bd_sf"/>
</dbReference>
<dbReference type="AlphaFoldDB" id="A0A510V0A0"/>
<keyword evidence="4" id="KW-1185">Reference proteome</keyword>
<evidence type="ECO:0000313" key="3">
    <source>
        <dbReference type="EMBL" id="GEK18505.1"/>
    </source>
</evidence>
<dbReference type="InterPro" id="IPR036390">
    <property type="entry name" value="WH_DNA-bd_sf"/>
</dbReference>
<name>A0A510V0A0_9CELL</name>